<evidence type="ECO:0000313" key="2">
    <source>
        <dbReference type="Proteomes" id="UP000826540"/>
    </source>
</evidence>
<protein>
    <submittedName>
        <fullName evidence="1">Uncharacterized protein</fullName>
    </submittedName>
</protein>
<proteinExistence type="predicted"/>
<keyword evidence="2" id="KW-1185">Reference proteome</keyword>
<sequence>MPSEQKTFPKQPKDQLATIRDLLRTNTSEWTVEQIAAQFKNGGKYKNAIAENVERLEWFGILICRETGATKRWQYVEI</sequence>
<dbReference type="Proteomes" id="UP000826540">
    <property type="component" value="Chromosome"/>
</dbReference>
<accession>A0ABX8X6N0</accession>
<dbReference type="EMBL" id="CP080598">
    <property type="protein sequence ID" value="QYX34332.1"/>
    <property type="molecule type" value="Genomic_DNA"/>
</dbReference>
<reference evidence="1 2" key="1">
    <citation type="journal article" date="2022" name="J. Am. Chem. Soc.">
        <title>Biosynthesis of Guanitoxin Enables Global Environmental Detection in Freshwater Cyanobacteria.</title>
        <authorList>
            <person name="Lima S.T."/>
            <person name="Fallon T.R."/>
            <person name="Cordoza J.L."/>
            <person name="Chekan J.R."/>
            <person name="Delbaje E."/>
            <person name="Hopiavuori A.R."/>
            <person name="Alvarenga D.O."/>
            <person name="Wood S.M."/>
            <person name="Luhavaya H."/>
            <person name="Baumgartner J.T."/>
            <person name="Dorr F.A."/>
            <person name="Etchegaray A."/>
            <person name="Pinto E."/>
            <person name="McKinnie S.M.K."/>
            <person name="Fiore M.F."/>
            <person name="Moore B.S."/>
        </authorList>
    </citation>
    <scope>NUCLEOTIDE SEQUENCE [LARGE SCALE GENOMIC DNA]</scope>
    <source>
        <strain evidence="1 2">ITEP-024</strain>
    </source>
</reference>
<name>A0ABX8X6N0_9CYAN</name>
<organism evidence="1 2">
    <name type="scientific">Sphaerospermopsis torques-reginae ITEP-024</name>
    <dbReference type="NCBI Taxonomy" id="984208"/>
    <lineage>
        <taxon>Bacteria</taxon>
        <taxon>Bacillati</taxon>
        <taxon>Cyanobacteriota</taxon>
        <taxon>Cyanophyceae</taxon>
        <taxon>Nostocales</taxon>
        <taxon>Aphanizomenonaceae</taxon>
        <taxon>Sphaerospermopsis</taxon>
        <taxon>Sphaerospermopsis torques-reginae</taxon>
    </lineage>
</organism>
<evidence type="ECO:0000313" key="1">
    <source>
        <dbReference type="EMBL" id="QYX34332.1"/>
    </source>
</evidence>
<gene>
    <name evidence="1" type="ORF">K2F26_22085</name>
</gene>